<reference evidence="5 6" key="1">
    <citation type="submission" date="2019-02" db="EMBL/GenBank/DDBJ databases">
        <title>Genome sequencing of the rare red list fungi Phlebia centrifuga.</title>
        <authorList>
            <person name="Buettner E."/>
            <person name="Kellner H."/>
        </authorList>
    </citation>
    <scope>NUCLEOTIDE SEQUENCE [LARGE SCALE GENOMIC DNA]</scope>
    <source>
        <strain evidence="5 6">DSM 108282</strain>
    </source>
</reference>
<keyword evidence="1" id="KW-0507">mRNA processing</keyword>
<dbReference type="GO" id="GO:0008270">
    <property type="term" value="F:zinc ion binding"/>
    <property type="evidence" value="ECO:0007669"/>
    <property type="project" value="UniProtKB-KW"/>
</dbReference>
<dbReference type="AlphaFoldDB" id="A0A4S4K991"/>
<keyword evidence="2" id="KW-0862">Zinc</keyword>
<dbReference type="Proteomes" id="UP000309038">
    <property type="component" value="Unassembled WGS sequence"/>
</dbReference>
<dbReference type="GO" id="GO:0003676">
    <property type="term" value="F:nucleic acid binding"/>
    <property type="evidence" value="ECO:0007669"/>
    <property type="project" value="InterPro"/>
</dbReference>
<dbReference type="PANTHER" id="PTHR47592">
    <property type="entry name" value="PBF68 PROTEIN"/>
    <property type="match status" value="1"/>
</dbReference>
<comment type="caution">
    <text evidence="5">The sequence shown here is derived from an EMBL/GenBank/DDBJ whole genome shotgun (WGS) entry which is preliminary data.</text>
</comment>
<evidence type="ECO:0000256" key="1">
    <source>
        <dbReference type="ARBA" id="ARBA00022664"/>
    </source>
</evidence>
<proteinExistence type="predicted"/>
<dbReference type="InterPro" id="IPR036875">
    <property type="entry name" value="Znf_CCHC_sf"/>
</dbReference>
<dbReference type="Pfam" id="PF22936">
    <property type="entry name" value="Pol_BBD"/>
    <property type="match status" value="1"/>
</dbReference>
<evidence type="ECO:0000313" key="5">
    <source>
        <dbReference type="EMBL" id="THG94474.1"/>
    </source>
</evidence>
<gene>
    <name evidence="5" type="ORF">EW026_g7010</name>
</gene>
<dbReference type="Pfam" id="PF00098">
    <property type="entry name" value="zf-CCHC"/>
    <property type="match status" value="1"/>
</dbReference>
<dbReference type="InterPro" id="IPR001878">
    <property type="entry name" value="Znf_CCHC"/>
</dbReference>
<keyword evidence="6" id="KW-1185">Reference proteome</keyword>
<evidence type="ECO:0000256" key="3">
    <source>
        <dbReference type="SAM" id="MobiDB-lite"/>
    </source>
</evidence>
<dbReference type="PROSITE" id="PS50158">
    <property type="entry name" value="ZF_CCHC"/>
    <property type="match status" value="1"/>
</dbReference>
<feature type="region of interest" description="Disordered" evidence="3">
    <location>
        <begin position="110"/>
        <end position="134"/>
    </location>
</feature>
<evidence type="ECO:0000313" key="6">
    <source>
        <dbReference type="Proteomes" id="UP000309038"/>
    </source>
</evidence>
<dbReference type="EMBL" id="SGPJ01000442">
    <property type="protein sequence ID" value="THG94474.1"/>
    <property type="molecule type" value="Genomic_DNA"/>
</dbReference>
<name>A0A4S4K991_9APHY</name>
<sequence>MRKNPAAMAHPPADNNFYAIILSSLPPSLEPYISTVTATSTVLGTTLSAEDLMLTLTEEYERWLLRSKNTPSQKEDTGNAAFNAAEKRKGRLKRNIKCFNCKKKGHVKAECWAPGGGKEGQGPRKGKSKDTAAAAKEEETSVDFAWMVNAEANVLGLFSTTGMEPLSIDDYDEWYPDDYASTASSNSIPSLDTVSKDSEDTKIDWPHVSIVPDSAEENIKDVEGAAYTLTLEYAFIAKESSAACKFETELYGSGASRHMSLYCHCFLNFQSIMPKLIGAANNHMFKAIGKGDMYVDIPNRETTSCVLLTNVLYAPDMGVTRISISCIDMSGSSILFKNGKCCLYNPVDDFVGKIPVVNGLYCVYHPKHINYAGRVKNVLTVKELHCQMGHISYDVACHLVKKELIIGVVLDNTPCAVCNAAKATHKPIWKEREGEHAATVGSEVHSDVWGPSPMETLKGHQYYVSFTDNHS</sequence>
<organism evidence="5 6">
    <name type="scientific">Hermanssonia centrifuga</name>
    <dbReference type="NCBI Taxonomy" id="98765"/>
    <lineage>
        <taxon>Eukaryota</taxon>
        <taxon>Fungi</taxon>
        <taxon>Dikarya</taxon>
        <taxon>Basidiomycota</taxon>
        <taxon>Agaricomycotina</taxon>
        <taxon>Agaricomycetes</taxon>
        <taxon>Polyporales</taxon>
        <taxon>Meruliaceae</taxon>
        <taxon>Hermanssonia</taxon>
    </lineage>
</organism>
<evidence type="ECO:0000259" key="4">
    <source>
        <dbReference type="PROSITE" id="PS50158"/>
    </source>
</evidence>
<dbReference type="GO" id="GO:0006397">
    <property type="term" value="P:mRNA processing"/>
    <property type="evidence" value="ECO:0007669"/>
    <property type="project" value="UniProtKB-KW"/>
</dbReference>
<protein>
    <recommendedName>
        <fullName evidence="4">CCHC-type domain-containing protein</fullName>
    </recommendedName>
</protein>
<keyword evidence="2" id="KW-0479">Metal-binding</keyword>
<keyword evidence="2" id="KW-0863">Zinc-finger</keyword>
<dbReference type="InterPro" id="IPR054722">
    <property type="entry name" value="PolX-like_BBD"/>
</dbReference>
<evidence type="ECO:0000256" key="2">
    <source>
        <dbReference type="PROSITE-ProRule" id="PRU00047"/>
    </source>
</evidence>
<dbReference type="SMART" id="SM00343">
    <property type="entry name" value="ZnF_C2HC"/>
    <property type="match status" value="1"/>
</dbReference>
<accession>A0A4S4K991</accession>
<dbReference type="SUPFAM" id="SSF57756">
    <property type="entry name" value="Retrovirus zinc finger-like domains"/>
    <property type="match status" value="1"/>
</dbReference>
<feature type="domain" description="CCHC-type" evidence="4">
    <location>
        <begin position="97"/>
        <end position="111"/>
    </location>
</feature>
<dbReference type="Gene3D" id="4.10.60.10">
    <property type="entry name" value="Zinc finger, CCHC-type"/>
    <property type="match status" value="1"/>
</dbReference>